<accession>A0AAD1UFY4</accession>
<dbReference type="PANTHER" id="PTHR43215">
    <property type="entry name" value="RADIAL SPOKE HEAD 1 HOMOLOG"/>
    <property type="match status" value="1"/>
</dbReference>
<keyword evidence="1" id="KW-0677">Repeat</keyword>
<sequence length="633" mass="71624">MALLCRPILKIVSFETNFVARSGKISDFPPIKIQMGKDIAPNKSLSRNFNSSVESRRVSGIDQNLLPVPRAYPSKEEFKNMSYFMSEAGHSELISIRENAESMGHLSQSHSEKELDTAIKDLTKHNKIFIKKGNVGLINLFKNPPDQIKDKLEKKLKVVNNLKSVNKAVKLSKRQERFLFECKEILKTAIKTSNFNIFKGIKLTISGDLFLGEISEGEANGYGIILTNRNSLIEGTFSNGIIEEGKVKILYPDGEVYIGSVKKGGCRQGDGVHYYANGDIYDGEFLDNQRVGKSRLRFHDGSEYIGQFIEDTADGHGIFTDKEGNRYMTVVEDQGSHVDGSIHDKSFVNGYFLKGKLYGKGEIKYKSGDCYVGMLKGTKRHGKGIMTLVTNKLGTDRNDIGEYEGKWVRDKRDGSGRMIYANGEIFEGIWKNDKRFKGELTESNGQTYVGRFYNNKYHGKGTLTLNNGTILAGNFENGILLNPATIQYTDGRIYTGEIYGFDIGRRGKLSYPRGEVYEGTFEDKHREGEGVLLSEDGSKYEGRWKNDKKDGFGKEYNASLNEYYEGKFEGNKKEGLAKFINRRGEIFHSEFKNNKKSSKDKPKEKIDRKEYARFIKEFLKPKESTQPIVRILA</sequence>
<keyword evidence="3" id="KW-1185">Reference proteome</keyword>
<dbReference type="Gene3D" id="2.20.110.10">
    <property type="entry name" value="Histone H3 K4-specific methyltransferase SET7/9 N-terminal domain"/>
    <property type="match status" value="4"/>
</dbReference>
<dbReference type="InterPro" id="IPR003409">
    <property type="entry name" value="MORN"/>
</dbReference>
<organism evidence="2 3">
    <name type="scientific">Euplotes crassus</name>
    <dbReference type="NCBI Taxonomy" id="5936"/>
    <lineage>
        <taxon>Eukaryota</taxon>
        <taxon>Sar</taxon>
        <taxon>Alveolata</taxon>
        <taxon>Ciliophora</taxon>
        <taxon>Intramacronucleata</taxon>
        <taxon>Spirotrichea</taxon>
        <taxon>Hypotrichia</taxon>
        <taxon>Euplotida</taxon>
        <taxon>Euplotidae</taxon>
        <taxon>Moneuplotes</taxon>
    </lineage>
</organism>
<dbReference type="Proteomes" id="UP001295684">
    <property type="component" value="Unassembled WGS sequence"/>
</dbReference>
<comment type="caution">
    <text evidence="2">The sequence shown here is derived from an EMBL/GenBank/DDBJ whole genome shotgun (WGS) entry which is preliminary data.</text>
</comment>
<dbReference type="PANTHER" id="PTHR43215:SF14">
    <property type="entry name" value="RADIAL SPOKE HEAD 1 HOMOLOG"/>
    <property type="match status" value="1"/>
</dbReference>
<protein>
    <recommendedName>
        <fullName evidence="4">Phosphatidylinositol-4-phosphate 5-kinase</fullName>
    </recommendedName>
</protein>
<gene>
    <name evidence="2" type="ORF">ECRASSUSDP1_LOCUS5984</name>
</gene>
<name>A0AAD1UFY4_EUPCR</name>
<evidence type="ECO:0000313" key="3">
    <source>
        <dbReference type="Proteomes" id="UP001295684"/>
    </source>
</evidence>
<dbReference type="SMART" id="SM00698">
    <property type="entry name" value="MORN"/>
    <property type="match status" value="9"/>
</dbReference>
<dbReference type="Pfam" id="PF02493">
    <property type="entry name" value="MORN"/>
    <property type="match status" value="8"/>
</dbReference>
<dbReference type="EMBL" id="CAMPGE010005798">
    <property type="protein sequence ID" value="CAI2364639.1"/>
    <property type="molecule type" value="Genomic_DNA"/>
</dbReference>
<proteinExistence type="predicted"/>
<dbReference type="SUPFAM" id="SSF82185">
    <property type="entry name" value="Histone H3 K4-specific methyltransferase SET7/9 N-terminal domain"/>
    <property type="match status" value="3"/>
</dbReference>
<evidence type="ECO:0000256" key="1">
    <source>
        <dbReference type="ARBA" id="ARBA00022737"/>
    </source>
</evidence>
<evidence type="ECO:0000313" key="2">
    <source>
        <dbReference type="EMBL" id="CAI2364639.1"/>
    </source>
</evidence>
<dbReference type="AlphaFoldDB" id="A0AAD1UFY4"/>
<evidence type="ECO:0008006" key="4">
    <source>
        <dbReference type="Google" id="ProtNLM"/>
    </source>
</evidence>
<reference evidence="2" key="1">
    <citation type="submission" date="2023-07" db="EMBL/GenBank/DDBJ databases">
        <authorList>
            <consortium name="AG Swart"/>
            <person name="Singh M."/>
            <person name="Singh A."/>
            <person name="Seah K."/>
            <person name="Emmerich C."/>
        </authorList>
    </citation>
    <scope>NUCLEOTIDE SEQUENCE</scope>
    <source>
        <strain evidence="2">DP1</strain>
    </source>
</reference>